<reference evidence="1" key="1">
    <citation type="journal article" date="2015" name="Nature">
        <title>Complex archaea that bridge the gap between prokaryotes and eukaryotes.</title>
        <authorList>
            <person name="Spang A."/>
            <person name="Saw J.H."/>
            <person name="Jorgensen S.L."/>
            <person name="Zaremba-Niedzwiedzka K."/>
            <person name="Martijn J."/>
            <person name="Lind A.E."/>
            <person name="van Eijk R."/>
            <person name="Schleper C."/>
            <person name="Guy L."/>
            <person name="Ettema T.J."/>
        </authorList>
    </citation>
    <scope>NUCLEOTIDE SEQUENCE</scope>
</reference>
<dbReference type="AlphaFoldDB" id="A0A0F8YAG5"/>
<sequence length="116" mass="13244">MDRGTEALDREYRRAGITIYDAPIGPVQRYRWVVQTAAASMPNNCWGRYGRVAVIELDATWPGDQVAMISERARGCRRVIATWENLFHGSSDRCAYWLAYVEAEKMADTHNARYGL</sequence>
<protein>
    <submittedName>
        <fullName evidence="1">Uncharacterized protein</fullName>
    </submittedName>
</protein>
<comment type="caution">
    <text evidence="1">The sequence shown here is derived from an EMBL/GenBank/DDBJ whole genome shotgun (WGS) entry which is preliminary data.</text>
</comment>
<proteinExistence type="predicted"/>
<gene>
    <name evidence="1" type="ORF">LCGC14_3118380</name>
</gene>
<dbReference type="EMBL" id="LAZR01067681">
    <property type="protein sequence ID" value="KKK51099.1"/>
    <property type="molecule type" value="Genomic_DNA"/>
</dbReference>
<organism evidence="1">
    <name type="scientific">marine sediment metagenome</name>
    <dbReference type="NCBI Taxonomy" id="412755"/>
    <lineage>
        <taxon>unclassified sequences</taxon>
        <taxon>metagenomes</taxon>
        <taxon>ecological metagenomes</taxon>
    </lineage>
</organism>
<name>A0A0F8YAG5_9ZZZZ</name>
<accession>A0A0F8YAG5</accession>
<evidence type="ECO:0000313" key="1">
    <source>
        <dbReference type="EMBL" id="KKK51099.1"/>
    </source>
</evidence>